<dbReference type="RefSeq" id="WP_134131884.1">
    <property type="nucleotide sequence ID" value="NZ_SODU01000003.1"/>
</dbReference>
<keyword evidence="1" id="KW-0378">Hydrolase</keyword>
<comment type="caution">
    <text evidence="3">The sequence shown here is derived from an EMBL/GenBank/DDBJ whole genome shotgun (WGS) entry which is preliminary data.</text>
</comment>
<proteinExistence type="predicted"/>
<dbReference type="PANTHER" id="PTHR43329">
    <property type="entry name" value="EPOXIDE HYDROLASE"/>
    <property type="match status" value="1"/>
</dbReference>
<organism evidence="3 4">
    <name type="scientific">Kribbella pratensis</name>
    <dbReference type="NCBI Taxonomy" id="2512112"/>
    <lineage>
        <taxon>Bacteria</taxon>
        <taxon>Bacillati</taxon>
        <taxon>Actinomycetota</taxon>
        <taxon>Actinomycetes</taxon>
        <taxon>Propionibacteriales</taxon>
        <taxon>Kribbellaceae</taxon>
        <taxon>Kribbella</taxon>
    </lineage>
</organism>
<dbReference type="Proteomes" id="UP000295060">
    <property type="component" value="Unassembled WGS sequence"/>
</dbReference>
<evidence type="ECO:0000256" key="1">
    <source>
        <dbReference type="ARBA" id="ARBA00022801"/>
    </source>
</evidence>
<dbReference type="Gene3D" id="3.40.50.1820">
    <property type="entry name" value="alpha/beta hydrolase"/>
    <property type="match status" value="1"/>
</dbReference>
<accession>A0ABY2FDA2</accession>
<protein>
    <submittedName>
        <fullName evidence="3">Haloacetate dehalogenase</fullName>
    </submittedName>
</protein>
<dbReference type="EMBL" id="SODU01000003">
    <property type="protein sequence ID" value="TDW88437.1"/>
    <property type="molecule type" value="Genomic_DNA"/>
</dbReference>
<evidence type="ECO:0000259" key="2">
    <source>
        <dbReference type="Pfam" id="PF00561"/>
    </source>
</evidence>
<feature type="domain" description="AB hydrolase-1" evidence="2">
    <location>
        <begin position="26"/>
        <end position="239"/>
    </location>
</feature>
<reference evidence="3 4" key="1">
    <citation type="submission" date="2019-03" db="EMBL/GenBank/DDBJ databases">
        <title>Genomic Encyclopedia of Type Strains, Phase III (KMG-III): the genomes of soil and plant-associated and newly described type strains.</title>
        <authorList>
            <person name="Whitman W."/>
        </authorList>
    </citation>
    <scope>NUCLEOTIDE SEQUENCE [LARGE SCALE GENOMIC DNA]</scope>
    <source>
        <strain evidence="3 4">VKMAc-2574</strain>
    </source>
</reference>
<dbReference type="InterPro" id="IPR000073">
    <property type="entry name" value="AB_hydrolase_1"/>
</dbReference>
<sequence length="285" mass="31650">MIESFREFDVPVSGAVIHGSRGGDGPPLLLLHGFPESHVMWHRIAPVLAREFSVVATDLSGFGDSTSSGDQSMRELARLQVEAMQQLEYDDFAVVGHDRGARCAYRMALDHPDVVTKLAVLDVVPTGDAFDRADRDFALGYWVWTFMAAPIAETLIGRAPDSFVNHLLDTWSGGDAFPPEIRAEYIRHFRDPEVVHTMCEEYRAAATIDCEHDAADRGVRRITCPTLVLWEQDGSVGRWYGDPIDIWRNWADDVTGGPVASGHFLPEEAPDETLAWLLPFLKVGS</sequence>
<gene>
    <name evidence="3" type="ORF">EV137_6541</name>
</gene>
<dbReference type="PRINTS" id="PR00412">
    <property type="entry name" value="EPOXHYDRLASE"/>
</dbReference>
<evidence type="ECO:0000313" key="3">
    <source>
        <dbReference type="EMBL" id="TDW88437.1"/>
    </source>
</evidence>
<dbReference type="InterPro" id="IPR000639">
    <property type="entry name" value="Epox_hydrolase-like"/>
</dbReference>
<dbReference type="SUPFAM" id="SSF53474">
    <property type="entry name" value="alpha/beta-Hydrolases"/>
    <property type="match status" value="1"/>
</dbReference>
<name>A0ABY2FDA2_9ACTN</name>
<dbReference type="PRINTS" id="PR00111">
    <property type="entry name" value="ABHYDROLASE"/>
</dbReference>
<evidence type="ECO:0000313" key="4">
    <source>
        <dbReference type="Proteomes" id="UP000295060"/>
    </source>
</evidence>
<dbReference type="Pfam" id="PF00561">
    <property type="entry name" value="Abhydrolase_1"/>
    <property type="match status" value="1"/>
</dbReference>
<keyword evidence="4" id="KW-1185">Reference proteome</keyword>
<dbReference type="InterPro" id="IPR029058">
    <property type="entry name" value="AB_hydrolase_fold"/>
</dbReference>